<evidence type="ECO:0000256" key="2">
    <source>
        <dbReference type="ARBA" id="ARBA00023002"/>
    </source>
</evidence>
<organism evidence="4 5">
    <name type="scientific">Rhodohalobacter mucosus</name>
    <dbReference type="NCBI Taxonomy" id="2079485"/>
    <lineage>
        <taxon>Bacteria</taxon>
        <taxon>Pseudomonadati</taxon>
        <taxon>Balneolota</taxon>
        <taxon>Balneolia</taxon>
        <taxon>Balneolales</taxon>
        <taxon>Balneolaceae</taxon>
        <taxon>Rhodohalobacter</taxon>
    </lineage>
</organism>
<dbReference type="SUPFAM" id="SSF51735">
    <property type="entry name" value="NAD(P)-binding Rossmann-fold domains"/>
    <property type="match status" value="1"/>
</dbReference>
<proteinExistence type="inferred from homology"/>
<dbReference type="InterPro" id="IPR036291">
    <property type="entry name" value="NAD(P)-bd_dom_sf"/>
</dbReference>
<comment type="caution">
    <text evidence="4">The sequence shown here is derived from an EMBL/GenBank/DDBJ whole genome shotgun (WGS) entry which is preliminary data.</text>
</comment>
<dbReference type="RefSeq" id="WP_109647238.1">
    <property type="nucleotide sequence ID" value="NZ_QGGB01000008.1"/>
</dbReference>
<dbReference type="EMBL" id="QGGB01000008">
    <property type="protein sequence ID" value="PWN05796.1"/>
    <property type="molecule type" value="Genomic_DNA"/>
</dbReference>
<keyword evidence="2" id="KW-0560">Oxidoreductase</keyword>
<sequence>MKSFYQNKKILITGAASGIGKRFAEKVSRLADVELILWDLNKEQLDALRDTLPVEGQKKLHTTGIDITDREHLFLESEHLKKENLLPDVIINCAGVVTGSYFHRHSMQEISDTININVLGSMWVVQLFLSDMVDRGSGHIVNMASASGYIGNPRMSVYASSKWAVLGWSESLRLEMQQLKTGISVTTVIPSYVDTGMFKGVKAPALTPILTTEQIVDKMLRGIASGKTEIRAPFIVNLTPFLKAVLPKKVFDWLAGRVFGVYHSMDTFEGRK</sequence>
<dbReference type="PANTHER" id="PTHR24322:SF736">
    <property type="entry name" value="RETINOL DEHYDROGENASE 10"/>
    <property type="match status" value="1"/>
</dbReference>
<dbReference type="PRINTS" id="PR00081">
    <property type="entry name" value="GDHRDH"/>
</dbReference>
<evidence type="ECO:0000256" key="1">
    <source>
        <dbReference type="ARBA" id="ARBA00006484"/>
    </source>
</evidence>
<dbReference type="Gene3D" id="3.40.50.720">
    <property type="entry name" value="NAD(P)-binding Rossmann-like Domain"/>
    <property type="match status" value="1"/>
</dbReference>
<dbReference type="Proteomes" id="UP000245533">
    <property type="component" value="Unassembled WGS sequence"/>
</dbReference>
<dbReference type="InterPro" id="IPR020904">
    <property type="entry name" value="Sc_DH/Rdtase_CS"/>
</dbReference>
<dbReference type="PROSITE" id="PS00061">
    <property type="entry name" value="ADH_SHORT"/>
    <property type="match status" value="1"/>
</dbReference>
<protein>
    <submittedName>
        <fullName evidence="4">Short-chain dehydrogenase</fullName>
    </submittedName>
</protein>
<dbReference type="AlphaFoldDB" id="A0A316TZW5"/>
<keyword evidence="5" id="KW-1185">Reference proteome</keyword>
<name>A0A316TZW5_9BACT</name>
<evidence type="ECO:0000313" key="4">
    <source>
        <dbReference type="EMBL" id="PWN05796.1"/>
    </source>
</evidence>
<evidence type="ECO:0000313" key="5">
    <source>
        <dbReference type="Proteomes" id="UP000245533"/>
    </source>
</evidence>
<dbReference type="PRINTS" id="PR00080">
    <property type="entry name" value="SDRFAMILY"/>
</dbReference>
<accession>A0A316TZW5</accession>
<dbReference type="PANTHER" id="PTHR24322">
    <property type="entry name" value="PKSB"/>
    <property type="match status" value="1"/>
</dbReference>
<dbReference type="GO" id="GO:0016616">
    <property type="term" value="F:oxidoreductase activity, acting on the CH-OH group of donors, NAD or NADP as acceptor"/>
    <property type="evidence" value="ECO:0007669"/>
    <property type="project" value="TreeGrafter"/>
</dbReference>
<gene>
    <name evidence="4" type="ORF">DDZ15_11410</name>
</gene>
<dbReference type="OrthoDB" id="9808814at2"/>
<evidence type="ECO:0000256" key="3">
    <source>
        <dbReference type="RuleBase" id="RU000363"/>
    </source>
</evidence>
<reference evidence="4 5" key="1">
    <citation type="submission" date="2018-05" db="EMBL/GenBank/DDBJ databases">
        <title>Rhodohalobacter halophilus gen. nov., sp. nov., a moderately halophilic member of the family Balneolaceae.</title>
        <authorList>
            <person name="Liu Z.-W."/>
        </authorList>
    </citation>
    <scope>NUCLEOTIDE SEQUENCE [LARGE SCALE GENOMIC DNA]</scope>
    <source>
        <strain evidence="4 5">8A47</strain>
    </source>
</reference>
<dbReference type="Pfam" id="PF00106">
    <property type="entry name" value="adh_short"/>
    <property type="match status" value="1"/>
</dbReference>
<comment type="similarity">
    <text evidence="1 3">Belongs to the short-chain dehydrogenases/reductases (SDR) family.</text>
</comment>
<dbReference type="InterPro" id="IPR002347">
    <property type="entry name" value="SDR_fam"/>
</dbReference>